<comment type="catalytic activity">
    <reaction evidence="6">
        <text>2 a quinone + NADH + H(+) = 2 a 1,4-benzosemiquinone + NAD(+)</text>
        <dbReference type="Rhea" id="RHEA:65952"/>
        <dbReference type="ChEBI" id="CHEBI:15378"/>
        <dbReference type="ChEBI" id="CHEBI:57540"/>
        <dbReference type="ChEBI" id="CHEBI:57945"/>
        <dbReference type="ChEBI" id="CHEBI:132124"/>
        <dbReference type="ChEBI" id="CHEBI:134225"/>
    </reaction>
</comment>
<feature type="binding site" evidence="6">
    <location>
        <begin position="96"/>
        <end position="99"/>
    </location>
    <ligand>
        <name>FMN</name>
        <dbReference type="ChEBI" id="CHEBI:58210"/>
    </ligand>
</feature>
<keyword evidence="4 6" id="KW-0520">NAD</keyword>
<dbReference type="Proteomes" id="UP000041595">
    <property type="component" value="Unassembled WGS sequence"/>
</dbReference>
<dbReference type="GO" id="GO:0016655">
    <property type="term" value="F:oxidoreductase activity, acting on NAD(P)H, quinone or similar compound as acceptor"/>
    <property type="evidence" value="ECO:0007669"/>
    <property type="project" value="InterPro"/>
</dbReference>
<comment type="subunit">
    <text evidence="6">Homodimer.</text>
</comment>
<dbReference type="HAMAP" id="MF_01216">
    <property type="entry name" value="Azoreductase_type1"/>
    <property type="match status" value="1"/>
</dbReference>
<keyword evidence="3 6" id="KW-0560">Oxidoreductase</keyword>
<evidence type="ECO:0000256" key="1">
    <source>
        <dbReference type="ARBA" id="ARBA00022630"/>
    </source>
</evidence>
<feature type="binding site" evidence="6">
    <location>
        <begin position="16"/>
        <end position="18"/>
    </location>
    <ligand>
        <name>FMN</name>
        <dbReference type="ChEBI" id="CHEBI:58210"/>
    </ligand>
</feature>
<dbReference type="eggNOG" id="COG1182">
    <property type="taxonomic scope" value="Bacteria"/>
</dbReference>
<comment type="function">
    <text evidence="6">Also exhibits azoreductase activity. Catalyzes the reductive cleavage of the azo bond in aromatic azo compounds to the corresponding amines.</text>
</comment>
<dbReference type="AlphaFoldDB" id="A0A0T9T5H7"/>
<protein>
    <recommendedName>
        <fullName evidence="6">FMN dependent NADH:quinone oxidoreductase</fullName>
        <ecNumber evidence="6">1.6.5.-</ecNumber>
    </recommendedName>
    <alternativeName>
        <fullName evidence="6">Azo-dye reductase</fullName>
    </alternativeName>
    <alternativeName>
        <fullName evidence="6">FMN-dependent NADH-azo compound oxidoreductase</fullName>
    </alternativeName>
    <alternativeName>
        <fullName evidence="6">FMN-dependent NADH-azoreductase</fullName>
        <ecNumber evidence="6">1.7.1.17</ecNumber>
    </alternativeName>
</protein>
<evidence type="ECO:0000313" key="8">
    <source>
        <dbReference type="EMBL" id="CNK63043.1"/>
    </source>
</evidence>
<dbReference type="InterPro" id="IPR023048">
    <property type="entry name" value="NADH:quinone_OxRdtase_FMN_depd"/>
</dbReference>
<dbReference type="RefSeq" id="WP_004702098.1">
    <property type="nucleotide sequence ID" value="NZ_CABHPY010000185.1"/>
</dbReference>
<evidence type="ECO:0000313" key="9">
    <source>
        <dbReference type="Proteomes" id="UP000041595"/>
    </source>
</evidence>
<dbReference type="FunFam" id="3.40.50.360:FF:000010">
    <property type="entry name" value="FMN-dependent NADH-azoreductase"/>
    <property type="match status" value="1"/>
</dbReference>
<comment type="cofactor">
    <cofactor evidence="6">
        <name>FMN</name>
        <dbReference type="ChEBI" id="CHEBI:58210"/>
    </cofactor>
    <text evidence="6">Binds 1 FMN per subunit.</text>
</comment>
<gene>
    <name evidence="8" type="primary">acpD_1</name>
    <name evidence="6" type="synonym">azoR</name>
    <name evidence="8" type="ORF">ERS137965_00616</name>
</gene>
<evidence type="ECO:0000256" key="5">
    <source>
        <dbReference type="ARBA" id="ARBA00048542"/>
    </source>
</evidence>
<evidence type="ECO:0000256" key="6">
    <source>
        <dbReference type="HAMAP-Rule" id="MF_01216"/>
    </source>
</evidence>
<keyword evidence="2 6" id="KW-0288">FMN</keyword>
<comment type="catalytic activity">
    <reaction evidence="5">
        <text>N,N-dimethyl-1,4-phenylenediamine + anthranilate + 2 NAD(+) = 2-(4-dimethylaminophenyl)diazenylbenzoate + 2 NADH + 2 H(+)</text>
        <dbReference type="Rhea" id="RHEA:55872"/>
        <dbReference type="ChEBI" id="CHEBI:15378"/>
        <dbReference type="ChEBI" id="CHEBI:15783"/>
        <dbReference type="ChEBI" id="CHEBI:16567"/>
        <dbReference type="ChEBI" id="CHEBI:57540"/>
        <dbReference type="ChEBI" id="CHEBI:57945"/>
        <dbReference type="ChEBI" id="CHEBI:71579"/>
        <dbReference type="EC" id="1.7.1.17"/>
    </reaction>
    <physiologicalReaction direction="right-to-left" evidence="5">
        <dbReference type="Rhea" id="RHEA:55874"/>
    </physiologicalReaction>
</comment>
<dbReference type="InterPro" id="IPR050104">
    <property type="entry name" value="FMN-dep_NADH:Q_OxRdtase_AzoR1"/>
</dbReference>
<evidence type="ECO:0000256" key="3">
    <source>
        <dbReference type="ARBA" id="ARBA00023002"/>
    </source>
</evidence>
<comment type="function">
    <text evidence="6">Quinone reductase that provides resistance to thiol-specific stress caused by electrophilic quinones.</text>
</comment>
<evidence type="ECO:0000259" key="7">
    <source>
        <dbReference type="Pfam" id="PF02525"/>
    </source>
</evidence>
<feature type="binding site" evidence="6">
    <location>
        <begin position="140"/>
        <end position="143"/>
    </location>
    <ligand>
        <name>FMN</name>
        <dbReference type="ChEBI" id="CHEBI:58210"/>
    </ligand>
</feature>
<dbReference type="InterPro" id="IPR029039">
    <property type="entry name" value="Flavoprotein-like_sf"/>
</dbReference>
<accession>A0A0T9T5H7</accession>
<evidence type="ECO:0000256" key="2">
    <source>
        <dbReference type="ARBA" id="ARBA00022643"/>
    </source>
</evidence>
<dbReference type="SUPFAM" id="SSF52218">
    <property type="entry name" value="Flavoproteins"/>
    <property type="match status" value="1"/>
</dbReference>
<dbReference type="InterPro" id="IPR003680">
    <property type="entry name" value="Flavodoxin_fold"/>
</dbReference>
<dbReference type="GO" id="GO:0016652">
    <property type="term" value="F:oxidoreductase activity, acting on NAD(P)H as acceptor"/>
    <property type="evidence" value="ECO:0007669"/>
    <property type="project" value="UniProtKB-UniRule"/>
</dbReference>
<keyword evidence="1 6" id="KW-0285">Flavoprotein</keyword>
<dbReference type="EC" id="1.6.5.-" evidence="6"/>
<name>A0A0T9T5H7_YERAL</name>
<comment type="similarity">
    <text evidence="6">Belongs to the azoreductase type 1 family.</text>
</comment>
<dbReference type="GO" id="GO:0009055">
    <property type="term" value="F:electron transfer activity"/>
    <property type="evidence" value="ECO:0007669"/>
    <property type="project" value="UniProtKB-UniRule"/>
</dbReference>
<reference evidence="8 9" key="1">
    <citation type="submission" date="2015-03" db="EMBL/GenBank/DDBJ databases">
        <authorList>
            <person name="Murphy D."/>
        </authorList>
    </citation>
    <scope>NUCLEOTIDE SEQUENCE [LARGE SCALE GENOMIC DNA]</scope>
    <source>
        <strain evidence="8 9">IP06005</strain>
    </source>
</reference>
<dbReference type="PANTHER" id="PTHR43741">
    <property type="entry name" value="FMN-DEPENDENT NADH-AZOREDUCTASE 1"/>
    <property type="match status" value="1"/>
</dbReference>
<proteinExistence type="inferred from homology"/>
<dbReference type="Pfam" id="PF02525">
    <property type="entry name" value="Flavodoxin_2"/>
    <property type="match status" value="1"/>
</dbReference>
<organism evidence="8 9">
    <name type="scientific">Yersinia aldovae</name>
    <dbReference type="NCBI Taxonomy" id="29483"/>
    <lineage>
        <taxon>Bacteria</taxon>
        <taxon>Pseudomonadati</taxon>
        <taxon>Pseudomonadota</taxon>
        <taxon>Gammaproteobacteria</taxon>
        <taxon>Enterobacterales</taxon>
        <taxon>Yersiniaceae</taxon>
        <taxon>Yersinia</taxon>
    </lineage>
</organism>
<dbReference type="EMBL" id="CQEJ01000003">
    <property type="protein sequence ID" value="CNK63043.1"/>
    <property type="molecule type" value="Genomic_DNA"/>
</dbReference>
<dbReference type="EC" id="1.7.1.17" evidence="6"/>
<sequence>MSKVLVLKSSILATYSQSNQLADFFVEQWQAAHADDQITVRDLAAQPIPVLDGELVGALRPSDAALTPRQQDALALSDELIAELQANDVIVIAAPMYNFNIPTQLKNYFDLIARAGVTFRYTEKGPEGLVTGKRAIILTSRGGIHKDTPTDLVVPYLRLFLGFIGISDVEFVFAEGIAYGPEVATKAQADAKELLAQVVSA</sequence>
<dbReference type="GO" id="GO:0010181">
    <property type="term" value="F:FMN binding"/>
    <property type="evidence" value="ECO:0007669"/>
    <property type="project" value="UniProtKB-UniRule"/>
</dbReference>
<feature type="binding site" evidence="6">
    <location>
        <position position="10"/>
    </location>
    <ligand>
        <name>FMN</name>
        <dbReference type="ChEBI" id="CHEBI:58210"/>
    </ligand>
</feature>
<evidence type="ECO:0000256" key="4">
    <source>
        <dbReference type="ARBA" id="ARBA00023027"/>
    </source>
</evidence>
<feature type="domain" description="Flavodoxin-like fold" evidence="7">
    <location>
        <begin position="2"/>
        <end position="196"/>
    </location>
</feature>
<dbReference type="PANTHER" id="PTHR43741:SF2">
    <property type="entry name" value="FMN-DEPENDENT NADH:QUINONE OXIDOREDUCTASE"/>
    <property type="match status" value="1"/>
</dbReference>
<dbReference type="Gene3D" id="3.40.50.360">
    <property type="match status" value="1"/>
</dbReference>